<feature type="domain" description="Ribonuclease H1 N-terminal" evidence="1">
    <location>
        <begin position="57"/>
        <end position="99"/>
    </location>
</feature>
<dbReference type="Pfam" id="PF01693">
    <property type="entry name" value="Cauli_VI"/>
    <property type="match status" value="1"/>
</dbReference>
<evidence type="ECO:0000313" key="2">
    <source>
        <dbReference type="EMBL" id="KAJ7195205.1"/>
    </source>
</evidence>
<dbReference type="InterPro" id="IPR011320">
    <property type="entry name" value="RNase_H1_N"/>
</dbReference>
<organism evidence="2 3">
    <name type="scientific">Mycena pura</name>
    <dbReference type="NCBI Taxonomy" id="153505"/>
    <lineage>
        <taxon>Eukaryota</taxon>
        <taxon>Fungi</taxon>
        <taxon>Dikarya</taxon>
        <taxon>Basidiomycota</taxon>
        <taxon>Agaricomycotina</taxon>
        <taxon>Agaricomycetes</taxon>
        <taxon>Agaricomycetidae</taxon>
        <taxon>Agaricales</taxon>
        <taxon>Marasmiineae</taxon>
        <taxon>Mycenaceae</taxon>
        <taxon>Mycena</taxon>
    </lineage>
</organism>
<comment type="caution">
    <text evidence="2">The sequence shown here is derived from an EMBL/GenBank/DDBJ whole genome shotgun (WGS) entry which is preliminary data.</text>
</comment>
<proteinExistence type="predicted"/>
<gene>
    <name evidence="2" type="ORF">GGX14DRAFT_404122</name>
</gene>
<dbReference type="AlphaFoldDB" id="A0AAD6UWI0"/>
<evidence type="ECO:0000259" key="1">
    <source>
        <dbReference type="Pfam" id="PF01693"/>
    </source>
</evidence>
<keyword evidence="3" id="KW-1185">Reference proteome</keyword>
<evidence type="ECO:0000313" key="3">
    <source>
        <dbReference type="Proteomes" id="UP001219525"/>
    </source>
</evidence>
<dbReference type="Proteomes" id="UP001219525">
    <property type="component" value="Unassembled WGS sequence"/>
</dbReference>
<protein>
    <recommendedName>
        <fullName evidence="1">Ribonuclease H1 N-terminal domain-containing protein</fullName>
    </recommendedName>
</protein>
<sequence>MPIVIKCTTAEEANDALRLHTVLNQLQYNAETDQEMFAKALAAASHSIAQLFMASGPFYAVYHGKTQKAIFRTYYPDVENQVHGELYAKFHRFEFIHEALVYMVLRGDINKMKALGLYSDSGNSNAAKSKQETKLSEGHRVYSHIRDLTGIIGSIYGTSLAPKYEAHQIGRHAGYYLQAHGYTEETIDNIAVVYARSTAVEEFVEILNSGGMAATEIRWLWDLIQHDDDCGS</sequence>
<dbReference type="EMBL" id="JARJCW010000092">
    <property type="protein sequence ID" value="KAJ7195205.1"/>
    <property type="molecule type" value="Genomic_DNA"/>
</dbReference>
<accession>A0AAD6UWI0</accession>
<name>A0AAD6UWI0_9AGAR</name>
<reference evidence="2" key="1">
    <citation type="submission" date="2023-03" db="EMBL/GenBank/DDBJ databases">
        <title>Massive genome expansion in bonnet fungi (Mycena s.s.) driven by repeated elements and novel gene families across ecological guilds.</title>
        <authorList>
            <consortium name="Lawrence Berkeley National Laboratory"/>
            <person name="Harder C.B."/>
            <person name="Miyauchi S."/>
            <person name="Viragh M."/>
            <person name="Kuo A."/>
            <person name="Thoen E."/>
            <person name="Andreopoulos B."/>
            <person name="Lu D."/>
            <person name="Skrede I."/>
            <person name="Drula E."/>
            <person name="Henrissat B."/>
            <person name="Morin E."/>
            <person name="Kohler A."/>
            <person name="Barry K."/>
            <person name="LaButti K."/>
            <person name="Morin E."/>
            <person name="Salamov A."/>
            <person name="Lipzen A."/>
            <person name="Mereny Z."/>
            <person name="Hegedus B."/>
            <person name="Baldrian P."/>
            <person name="Stursova M."/>
            <person name="Weitz H."/>
            <person name="Taylor A."/>
            <person name="Grigoriev I.V."/>
            <person name="Nagy L.G."/>
            <person name="Martin F."/>
            <person name="Kauserud H."/>
        </authorList>
    </citation>
    <scope>NUCLEOTIDE SEQUENCE</scope>
    <source>
        <strain evidence="2">9144</strain>
    </source>
</reference>